<name>A0ABT8SKA9_9CAUL</name>
<keyword evidence="4" id="KW-1185">Reference proteome</keyword>
<dbReference type="InterPro" id="IPR005835">
    <property type="entry name" value="NTP_transferase_dom"/>
</dbReference>
<feature type="domain" description="Nucleotidyl transferase" evidence="1">
    <location>
        <begin position="4"/>
        <end position="278"/>
    </location>
</feature>
<dbReference type="SUPFAM" id="SSF159283">
    <property type="entry name" value="Guanosine diphospho-D-mannose pyrophosphorylase/mannose-6-phosphate isomerase linker domain"/>
    <property type="match status" value="1"/>
</dbReference>
<dbReference type="InterPro" id="IPR054566">
    <property type="entry name" value="ManC/GMP-like_b-helix"/>
</dbReference>
<dbReference type="InterPro" id="IPR051161">
    <property type="entry name" value="Mannose-6P_isomerase_type2"/>
</dbReference>
<evidence type="ECO:0000313" key="3">
    <source>
        <dbReference type="EMBL" id="MDO1559001.1"/>
    </source>
</evidence>
<protein>
    <submittedName>
        <fullName evidence="3">Sugar phosphate nucleotidyltransferase</fullName>
    </submittedName>
</protein>
<dbReference type="Pfam" id="PF00483">
    <property type="entry name" value="NTP_transferase"/>
    <property type="match status" value="1"/>
</dbReference>
<dbReference type="RefSeq" id="WP_302109430.1">
    <property type="nucleotide sequence ID" value="NZ_JAUKTR010000002.1"/>
</dbReference>
<dbReference type="PANTHER" id="PTHR46390">
    <property type="entry name" value="MANNOSE-1-PHOSPHATE GUANYLYLTRANSFERASE"/>
    <property type="match status" value="1"/>
</dbReference>
<dbReference type="InterPro" id="IPR049577">
    <property type="entry name" value="GMPP_N"/>
</dbReference>
<accession>A0ABT8SKA9</accession>
<dbReference type="CDD" id="cd02509">
    <property type="entry name" value="GDP-M1P_Guanylyltransferase"/>
    <property type="match status" value="1"/>
</dbReference>
<feature type="domain" description="MannoseP isomerase/GMP-like beta-helix" evidence="2">
    <location>
        <begin position="291"/>
        <end position="333"/>
    </location>
</feature>
<comment type="caution">
    <text evidence="3">The sequence shown here is derived from an EMBL/GenBank/DDBJ whole genome shotgun (WGS) entry which is preliminary data.</text>
</comment>
<evidence type="ECO:0000259" key="1">
    <source>
        <dbReference type="Pfam" id="PF00483"/>
    </source>
</evidence>
<dbReference type="Proteomes" id="UP001169063">
    <property type="component" value="Unassembled WGS sequence"/>
</dbReference>
<evidence type="ECO:0000259" key="2">
    <source>
        <dbReference type="Pfam" id="PF22640"/>
    </source>
</evidence>
<proteinExistence type="predicted"/>
<evidence type="ECO:0000313" key="4">
    <source>
        <dbReference type="Proteomes" id="UP001169063"/>
    </source>
</evidence>
<dbReference type="InterPro" id="IPR029044">
    <property type="entry name" value="Nucleotide-diphossugar_trans"/>
</dbReference>
<dbReference type="Pfam" id="PF22640">
    <property type="entry name" value="ManC_GMP_beta-helix"/>
    <property type="match status" value="1"/>
</dbReference>
<dbReference type="Gene3D" id="3.90.550.10">
    <property type="entry name" value="Spore Coat Polysaccharide Biosynthesis Protein SpsA, Chain A"/>
    <property type="match status" value="1"/>
</dbReference>
<sequence length="350" mass="36757">MIVPVIMCGGSGSRLWPLSTPDRPKPFLRVIGGRSLFQETVLRLTGEGFAAPVVIAGEAHADLVKADLAEIAVEADLILEPVARNTALVAAVAVRRVAETHPGALALLSPADHLVHDGAAWREAALAASAGARDRIVTFGIRPTRPETGYGYILPGKPLGGGLHAIARFEEKPTLHRAEVLLQEGQALWNAGVFLFAPETALAEIGRLAPLVGEAAVASLKSARHVGGTTVLDPNALAACPSVSFDHAVMQSTARGAVAPCHIEWSDVGGWEELLVVADRGAESDRVLLSASDGTLVWTEDRPIAVIGAPGLVVVNTPRGILICHRSRLQEVRAAAEAFGQTENAAKLHR</sequence>
<gene>
    <name evidence="3" type="ORF">Q0812_06115</name>
</gene>
<dbReference type="PANTHER" id="PTHR46390:SF1">
    <property type="entry name" value="MANNOSE-1-PHOSPHATE GUANYLYLTRANSFERASE"/>
    <property type="match status" value="1"/>
</dbReference>
<reference evidence="3" key="1">
    <citation type="submission" date="2023-07" db="EMBL/GenBank/DDBJ databases">
        <title>Brevundimonas soil sp. nov., isolated from the soil of chemical plant.</title>
        <authorList>
            <person name="Wu N."/>
        </authorList>
    </citation>
    <scope>NUCLEOTIDE SEQUENCE</scope>
    <source>
        <strain evidence="3">XZ-24</strain>
    </source>
</reference>
<dbReference type="SUPFAM" id="SSF53448">
    <property type="entry name" value="Nucleotide-diphospho-sugar transferases"/>
    <property type="match status" value="1"/>
</dbReference>
<organism evidence="3 4">
    <name type="scientific">Peiella sedimenti</name>
    <dbReference type="NCBI Taxonomy" id="3061083"/>
    <lineage>
        <taxon>Bacteria</taxon>
        <taxon>Pseudomonadati</taxon>
        <taxon>Pseudomonadota</taxon>
        <taxon>Alphaproteobacteria</taxon>
        <taxon>Caulobacterales</taxon>
        <taxon>Caulobacteraceae</taxon>
        <taxon>Peiella</taxon>
    </lineage>
</organism>
<dbReference type="EMBL" id="JAUKTR010000002">
    <property type="protein sequence ID" value="MDO1559001.1"/>
    <property type="molecule type" value="Genomic_DNA"/>
</dbReference>